<dbReference type="PANTHER" id="PTHR42948">
    <property type="entry name" value="TRANSPORTER"/>
    <property type="match status" value="1"/>
</dbReference>
<keyword evidence="3 7" id="KW-0812">Transmembrane</keyword>
<dbReference type="PRINTS" id="PR00176">
    <property type="entry name" value="NANEUSMPORT"/>
</dbReference>
<feature type="binding site" evidence="6">
    <location>
        <position position="348"/>
    </location>
    <ligand>
        <name>Na(+)</name>
        <dbReference type="ChEBI" id="CHEBI:29101"/>
        <label>1</label>
    </ligand>
</feature>
<feature type="binding site" evidence="6">
    <location>
        <position position="30"/>
    </location>
    <ligand>
        <name>Na(+)</name>
        <dbReference type="ChEBI" id="CHEBI:29101"/>
        <label>1</label>
    </ligand>
</feature>
<keyword evidence="2" id="KW-0813">Transport</keyword>
<protein>
    <submittedName>
        <fullName evidence="8">Sodium- and chloride-dependent GABA transporter 1-like</fullName>
    </submittedName>
</protein>
<feature type="transmembrane region" description="Helical" evidence="7">
    <location>
        <begin position="100"/>
        <end position="133"/>
    </location>
</feature>
<dbReference type="AlphaFoldDB" id="A0A6F9DTF7"/>
<evidence type="ECO:0000256" key="2">
    <source>
        <dbReference type="ARBA" id="ARBA00022448"/>
    </source>
</evidence>
<evidence type="ECO:0000256" key="6">
    <source>
        <dbReference type="PIRSR" id="PIRSR600175-1"/>
    </source>
</evidence>
<feature type="transmembrane region" description="Helical" evidence="7">
    <location>
        <begin position="269"/>
        <end position="288"/>
    </location>
</feature>
<feature type="transmembrane region" description="Helical" evidence="7">
    <location>
        <begin position="483"/>
        <end position="503"/>
    </location>
</feature>
<feature type="transmembrane region" description="Helical" evidence="7">
    <location>
        <begin position="54"/>
        <end position="79"/>
    </location>
</feature>
<feature type="binding site" evidence="6">
    <location>
        <position position="270"/>
    </location>
    <ligand>
        <name>Na(+)</name>
        <dbReference type="ChEBI" id="CHEBI:29101"/>
        <label>1</label>
    </ligand>
</feature>
<name>A0A6F9DTF7_9ASCI</name>
<feature type="transmembrane region" description="Helical" evidence="7">
    <location>
        <begin position="369"/>
        <end position="391"/>
    </location>
</feature>
<dbReference type="PANTHER" id="PTHR42948:SF1">
    <property type="entry name" value="TRANSPORTER"/>
    <property type="match status" value="1"/>
</dbReference>
<organism evidence="8">
    <name type="scientific">Phallusia mammillata</name>
    <dbReference type="NCBI Taxonomy" id="59560"/>
    <lineage>
        <taxon>Eukaryota</taxon>
        <taxon>Metazoa</taxon>
        <taxon>Chordata</taxon>
        <taxon>Tunicata</taxon>
        <taxon>Ascidiacea</taxon>
        <taxon>Phlebobranchia</taxon>
        <taxon>Ascidiidae</taxon>
        <taxon>Phallusia</taxon>
    </lineage>
</organism>
<feature type="binding site" evidence="6">
    <location>
        <position position="37"/>
    </location>
    <ligand>
        <name>Na(+)</name>
        <dbReference type="ChEBI" id="CHEBI:29101"/>
        <label>1</label>
    </ligand>
</feature>
<dbReference type="EMBL" id="LR790446">
    <property type="protein sequence ID" value="CAB3266308.1"/>
    <property type="molecule type" value="mRNA"/>
</dbReference>
<feature type="transmembrane region" description="Helical" evidence="7">
    <location>
        <begin position="441"/>
        <end position="463"/>
    </location>
</feature>
<comment type="subcellular location">
    <subcellularLocation>
        <location evidence="1">Membrane</location>
        <topology evidence="1">Multi-pass membrane protein</topology>
    </subcellularLocation>
</comment>
<feature type="transmembrane region" description="Helical" evidence="7">
    <location>
        <begin position="21"/>
        <end position="42"/>
    </location>
</feature>
<dbReference type="SUPFAM" id="SSF161070">
    <property type="entry name" value="SNF-like"/>
    <property type="match status" value="1"/>
</dbReference>
<dbReference type="PROSITE" id="PS50267">
    <property type="entry name" value="NA_NEUROTRAN_SYMP_3"/>
    <property type="match status" value="1"/>
</dbReference>
<feature type="binding site" evidence="6">
    <location>
        <position position="32"/>
    </location>
    <ligand>
        <name>Na(+)</name>
        <dbReference type="ChEBI" id="CHEBI:29101"/>
        <label>1</label>
    </ligand>
</feature>
<feature type="transmembrane region" description="Helical" evidence="7">
    <location>
        <begin position="183"/>
        <end position="202"/>
    </location>
</feature>
<feature type="transmembrane region" description="Helical" evidence="7">
    <location>
        <begin position="309"/>
        <end position="329"/>
    </location>
</feature>
<evidence type="ECO:0000256" key="7">
    <source>
        <dbReference type="SAM" id="Phobius"/>
    </source>
</evidence>
<feature type="transmembrane region" description="Helical" evidence="7">
    <location>
        <begin position="158"/>
        <end position="176"/>
    </location>
</feature>
<feature type="binding site" evidence="6">
    <location>
        <position position="33"/>
    </location>
    <ligand>
        <name>Na(+)</name>
        <dbReference type="ChEBI" id="CHEBI:29101"/>
        <label>1</label>
    </ligand>
</feature>
<keyword evidence="6" id="KW-0915">Sodium</keyword>
<feature type="transmembrane region" description="Helical" evidence="7">
    <location>
        <begin position="335"/>
        <end position="357"/>
    </location>
</feature>
<dbReference type="GO" id="GO:0046872">
    <property type="term" value="F:metal ion binding"/>
    <property type="evidence" value="ECO:0007669"/>
    <property type="project" value="UniProtKB-KW"/>
</dbReference>
<accession>A0A6F9DTF7</accession>
<feature type="transmembrane region" description="Helical" evidence="7">
    <location>
        <begin position="397"/>
        <end position="420"/>
    </location>
</feature>
<dbReference type="Pfam" id="PF00209">
    <property type="entry name" value="SNF"/>
    <property type="match status" value="2"/>
</dbReference>
<gene>
    <name evidence="8" type="primary">Slc6a1-004</name>
</gene>
<evidence type="ECO:0000256" key="4">
    <source>
        <dbReference type="ARBA" id="ARBA00022989"/>
    </source>
</evidence>
<proteinExistence type="evidence at transcript level"/>
<evidence type="ECO:0000256" key="1">
    <source>
        <dbReference type="ARBA" id="ARBA00004141"/>
    </source>
</evidence>
<evidence type="ECO:0000313" key="8">
    <source>
        <dbReference type="EMBL" id="CAB3266308.1"/>
    </source>
</evidence>
<evidence type="ECO:0000256" key="3">
    <source>
        <dbReference type="ARBA" id="ARBA00022692"/>
    </source>
</evidence>
<keyword evidence="6" id="KW-0479">Metal-binding</keyword>
<keyword evidence="4 7" id="KW-1133">Transmembrane helix</keyword>
<evidence type="ECO:0000256" key="5">
    <source>
        <dbReference type="ARBA" id="ARBA00023136"/>
    </source>
</evidence>
<dbReference type="InterPro" id="IPR037272">
    <property type="entry name" value="SNS_sf"/>
</dbReference>
<keyword evidence="5 7" id="KW-0472">Membrane</keyword>
<dbReference type="InterPro" id="IPR000175">
    <property type="entry name" value="Na/ntran_symport"/>
</dbReference>
<sequence length="559" mass="62178">MSSEFASILPNEKPPKTFKSSLGVALSCLGAAVGTGNIWRYPRIVANNTGENGALAFLLIWFLFLFTWSIPLLLVEYGAGRYTKCATILTFKKMVGPKAMWCGAFIGFVNFAIASYYAVICGWCAYYFVYFIANELPSTSKESTAIFMNFAEESAWPVLFQAIVIVFGSICVFAGVRSIEPVMMIMVPALLCLMFASFVYSLTLEYSSIGIKHLFNMDWEVFKNPKTWIEALTQNAWDTGAAQGVLLVYATYLGKEHGVVRYGTVIPTINNFLSFLMAITMFSTIFSVQISMNPSITVNQILDSFASNAPGNTGLTFIWIPLLYSSLSIGRAVTILFFLCLFLAGFSSQISLIEASCHQLVDLKVPRKIAVPIIGVLMFLLGLGSTLNVYFLVNQDFVWGSAIVVSGSLLLFLVYAFGVSKFRREVINGYGDGSDWTLPRLWEWIIYILIPFQIVAIFVWWVISNVMDKDHLWYEITEESLLSALVQWAVVLIILVIFCFLYIRYAEKILPSSYVLPGLGVTLPAVSRMTQSELTAAVDLELEHFDNPLAQDAALPGNT</sequence>
<dbReference type="GO" id="GO:0016020">
    <property type="term" value="C:membrane"/>
    <property type="evidence" value="ECO:0007669"/>
    <property type="project" value="UniProtKB-SubCell"/>
</dbReference>
<reference evidence="8" key="1">
    <citation type="submission" date="2020-04" db="EMBL/GenBank/DDBJ databases">
        <authorList>
            <person name="Neveu A P."/>
        </authorList>
    </citation>
    <scope>NUCLEOTIDE SEQUENCE</scope>
    <source>
        <tissue evidence="8">Whole embryo</tissue>
    </source>
</reference>